<accession>A0A1G7VRQ5</accession>
<dbReference type="AlphaFoldDB" id="A0A1G7VRQ5"/>
<gene>
    <name evidence="2" type="ORF">SAMN05660652_00281</name>
</gene>
<dbReference type="EMBL" id="FNCY01000001">
    <property type="protein sequence ID" value="SDG62444.1"/>
    <property type="molecule type" value="Genomic_DNA"/>
</dbReference>
<keyword evidence="1" id="KW-0472">Membrane</keyword>
<evidence type="ECO:0000313" key="2">
    <source>
        <dbReference type="EMBL" id="SDG62444.1"/>
    </source>
</evidence>
<feature type="transmembrane region" description="Helical" evidence="1">
    <location>
        <begin position="140"/>
        <end position="162"/>
    </location>
</feature>
<dbReference type="OrthoDB" id="8819584at2"/>
<evidence type="ECO:0000313" key="3">
    <source>
        <dbReference type="Proteomes" id="UP000198607"/>
    </source>
</evidence>
<dbReference type="STRING" id="83767.SAMN05660652_00281"/>
<proteinExistence type="predicted"/>
<dbReference type="Proteomes" id="UP000198607">
    <property type="component" value="Unassembled WGS sequence"/>
</dbReference>
<dbReference type="RefSeq" id="WP_143009727.1">
    <property type="nucleotide sequence ID" value="NZ_FNCY01000001.1"/>
</dbReference>
<sequence>MNSTRIPLWVRKLLDRSVGHRYYPAVVALIAFASTASFSFPFVIVLIPAVLLAPRRWFLLGVLTGVASGIGGAVLVELFQYLGKELVLERYPQLVDNAHWQSASAWLHAYGLFALAVIAGSPIPQTPAIFAYSLAEPSTLGVLVAIGIGKTVKYVFLSWVIARYPSRFIRYRQACNE</sequence>
<evidence type="ECO:0000256" key="1">
    <source>
        <dbReference type="SAM" id="Phobius"/>
    </source>
</evidence>
<reference evidence="2 3" key="1">
    <citation type="submission" date="2016-10" db="EMBL/GenBank/DDBJ databases">
        <authorList>
            <person name="de Groot N.N."/>
        </authorList>
    </citation>
    <scope>NUCLEOTIDE SEQUENCE [LARGE SCALE GENOMIC DNA]</scope>
    <source>
        <strain evidence="2 3">DSM 5885</strain>
    </source>
</reference>
<name>A0A1G7VRQ5_9RHOO</name>
<organism evidence="2 3">
    <name type="scientific">Propionivibrio dicarboxylicus</name>
    <dbReference type="NCBI Taxonomy" id="83767"/>
    <lineage>
        <taxon>Bacteria</taxon>
        <taxon>Pseudomonadati</taxon>
        <taxon>Pseudomonadota</taxon>
        <taxon>Betaproteobacteria</taxon>
        <taxon>Rhodocyclales</taxon>
        <taxon>Rhodocyclaceae</taxon>
        <taxon>Propionivibrio</taxon>
    </lineage>
</organism>
<protein>
    <submittedName>
        <fullName evidence="2">Membrane protein YqaA, SNARE-associated domain</fullName>
    </submittedName>
</protein>
<keyword evidence="3" id="KW-1185">Reference proteome</keyword>
<feature type="transmembrane region" description="Helical" evidence="1">
    <location>
        <begin position="57"/>
        <end position="82"/>
    </location>
</feature>
<feature type="transmembrane region" description="Helical" evidence="1">
    <location>
        <begin position="21"/>
        <end position="51"/>
    </location>
</feature>
<feature type="transmembrane region" description="Helical" evidence="1">
    <location>
        <begin position="103"/>
        <end position="120"/>
    </location>
</feature>
<keyword evidence="1" id="KW-1133">Transmembrane helix</keyword>
<keyword evidence="1" id="KW-0812">Transmembrane</keyword>